<dbReference type="GeneID" id="7205136"/>
<accession>B7S4E6</accession>
<organism evidence="1 2">
    <name type="scientific">Phaeodactylum tricornutum (strain CCAP 1055/1)</name>
    <dbReference type="NCBI Taxonomy" id="556484"/>
    <lineage>
        <taxon>Eukaryota</taxon>
        <taxon>Sar</taxon>
        <taxon>Stramenopiles</taxon>
        <taxon>Ochrophyta</taxon>
        <taxon>Bacillariophyta</taxon>
        <taxon>Bacillariophyceae</taxon>
        <taxon>Bacillariophycidae</taxon>
        <taxon>Naviculales</taxon>
        <taxon>Phaeodactylaceae</taxon>
        <taxon>Phaeodactylum</taxon>
    </lineage>
</organism>
<evidence type="ECO:0000313" key="1">
    <source>
        <dbReference type="EMBL" id="EEC42618.1"/>
    </source>
</evidence>
<keyword evidence="2" id="KW-1185">Reference proteome</keyword>
<dbReference type="KEGG" id="pti:PHATRDRAFT_bd1472"/>
<dbReference type="PaxDb" id="2850-Phatrdraft1472"/>
<dbReference type="EMBL" id="DS999284">
    <property type="protein sequence ID" value="EEC42618.1"/>
    <property type="molecule type" value="Genomic_DNA"/>
</dbReference>
<dbReference type="Proteomes" id="UP000000759">
    <property type="component" value="Unassembled WGS sequence"/>
</dbReference>
<dbReference type="AlphaFoldDB" id="B7S4E6"/>
<gene>
    <name evidence="1" type="ORF">PHATRDRAFT_bd1472</name>
</gene>
<dbReference type="InParanoid" id="B7S4E6"/>
<dbReference type="OrthoDB" id="47574at2759"/>
<dbReference type="RefSeq" id="XP_002176382.1">
    <property type="nucleotide sequence ID" value="XM_002176346.1"/>
</dbReference>
<reference evidence="2" key="2">
    <citation type="submission" date="2008-08" db="EMBL/GenBank/DDBJ databases">
        <authorList>
            <consortium name="Diatom Consortium"/>
            <person name="Grigoriev I."/>
            <person name="Grimwood J."/>
            <person name="Kuo A."/>
            <person name="Otillar R.P."/>
            <person name="Salamov A."/>
            <person name="Detter J.C."/>
            <person name="Lindquist E."/>
            <person name="Shapiro H."/>
            <person name="Lucas S."/>
            <person name="Glavina del Rio T."/>
            <person name="Pitluck S."/>
            <person name="Rokhsar D."/>
            <person name="Bowler C."/>
        </authorList>
    </citation>
    <scope>GENOME REANNOTATION</scope>
    <source>
        <strain evidence="2">CCAP 1055/1</strain>
    </source>
</reference>
<name>B7S4E6_PHATC</name>
<dbReference type="HOGENOM" id="CLU_1104560_0_0_1"/>
<evidence type="ECO:0000313" key="2">
    <source>
        <dbReference type="Proteomes" id="UP000000759"/>
    </source>
</evidence>
<reference evidence="1 2" key="1">
    <citation type="journal article" date="2008" name="Nature">
        <title>The Phaeodactylum genome reveals the evolutionary history of diatom genomes.</title>
        <authorList>
            <person name="Bowler C."/>
            <person name="Allen A.E."/>
            <person name="Badger J.H."/>
            <person name="Grimwood J."/>
            <person name="Jabbari K."/>
            <person name="Kuo A."/>
            <person name="Maheswari U."/>
            <person name="Martens C."/>
            <person name="Maumus F."/>
            <person name="Otillar R.P."/>
            <person name="Rayko E."/>
            <person name="Salamov A."/>
            <person name="Vandepoele K."/>
            <person name="Beszteri B."/>
            <person name="Gruber A."/>
            <person name="Heijde M."/>
            <person name="Katinka M."/>
            <person name="Mock T."/>
            <person name="Valentin K."/>
            <person name="Verret F."/>
            <person name="Berges J.A."/>
            <person name="Brownlee C."/>
            <person name="Cadoret J.P."/>
            <person name="Chiovitti A."/>
            <person name="Choi C.J."/>
            <person name="Coesel S."/>
            <person name="De Martino A."/>
            <person name="Detter J.C."/>
            <person name="Durkin C."/>
            <person name="Falciatore A."/>
            <person name="Fournet J."/>
            <person name="Haruta M."/>
            <person name="Huysman M.J."/>
            <person name="Jenkins B.D."/>
            <person name="Jiroutova K."/>
            <person name="Jorgensen R.E."/>
            <person name="Joubert Y."/>
            <person name="Kaplan A."/>
            <person name="Kroger N."/>
            <person name="Kroth P.G."/>
            <person name="La Roche J."/>
            <person name="Lindquist E."/>
            <person name="Lommer M."/>
            <person name="Martin-Jezequel V."/>
            <person name="Lopez P.J."/>
            <person name="Lucas S."/>
            <person name="Mangogna M."/>
            <person name="McGinnis K."/>
            <person name="Medlin L.K."/>
            <person name="Montsant A."/>
            <person name="Oudot-Le Secq M.P."/>
            <person name="Napoli C."/>
            <person name="Obornik M."/>
            <person name="Parker M.S."/>
            <person name="Petit J.L."/>
            <person name="Porcel B.M."/>
            <person name="Poulsen N."/>
            <person name="Robison M."/>
            <person name="Rychlewski L."/>
            <person name="Rynearson T.A."/>
            <person name="Schmutz J."/>
            <person name="Shapiro H."/>
            <person name="Siaut M."/>
            <person name="Stanley M."/>
            <person name="Sussman M.R."/>
            <person name="Taylor A.R."/>
            <person name="Vardi A."/>
            <person name="von Dassow P."/>
            <person name="Vyverman W."/>
            <person name="Willis A."/>
            <person name="Wyrwicz L.S."/>
            <person name="Rokhsar D.S."/>
            <person name="Weissenbach J."/>
            <person name="Armbrust E.V."/>
            <person name="Green B.R."/>
            <person name="Van de Peer Y."/>
            <person name="Grigoriev I.V."/>
        </authorList>
    </citation>
    <scope>NUCLEOTIDE SEQUENCE [LARGE SCALE GENOMIC DNA]</scope>
    <source>
        <strain evidence="1 2">CCAP 1055/1</strain>
    </source>
</reference>
<sequence length="252" mass="28563">MAAPVLVSPRKYIAPRGQNCGELLEDGLHSSISICSEEKESSGSRLSIPKTDNASVFVSQHSRWAFPSNSTDLSGVWKPLVTDQFKRDYDEYLQNCSQTIFFRNLFRSTVGLTREEIVQDGRNLHMTSSNPMGQWKRSLVSSGWETDCNGEGARMPEPIFSKFKDPDGDEVEVEAWWEDEGTKHKSILRGKPRVKGGTFVTSRYLDATNGDILVCDSSFEPPQSNELDLNDRESKSSHFRPGFVRWKYKRLV</sequence>
<protein>
    <submittedName>
        <fullName evidence="1">Uncharacterized protein</fullName>
    </submittedName>
</protein>
<proteinExistence type="predicted"/>